<comment type="caution">
    <text evidence="1">The sequence shown here is derived from an EMBL/GenBank/DDBJ whole genome shotgun (WGS) entry which is preliminary data.</text>
</comment>
<name>A0AAV5WTD3_9BILA</name>
<proteinExistence type="predicted"/>
<sequence length="99" mass="11424">DVFQTIFDIYNNCTKYTRITLANVTMIEKQIVCNCFTQFLKGLYEDCTIYLQADGIREREIGMVRFRLEILPIFIALLEETGGQLAFPISTIASTEMRV</sequence>
<keyword evidence="2" id="KW-1185">Reference proteome</keyword>
<feature type="non-terminal residue" evidence="1">
    <location>
        <position position="1"/>
    </location>
</feature>
<reference evidence="1" key="1">
    <citation type="submission" date="2023-10" db="EMBL/GenBank/DDBJ databases">
        <title>Genome assembly of Pristionchus species.</title>
        <authorList>
            <person name="Yoshida K."/>
            <person name="Sommer R.J."/>
        </authorList>
    </citation>
    <scope>NUCLEOTIDE SEQUENCE</scope>
    <source>
        <strain evidence="1">RS5133</strain>
    </source>
</reference>
<dbReference type="Proteomes" id="UP001432322">
    <property type="component" value="Unassembled WGS sequence"/>
</dbReference>
<evidence type="ECO:0000313" key="2">
    <source>
        <dbReference type="Proteomes" id="UP001432322"/>
    </source>
</evidence>
<accession>A0AAV5WTD3</accession>
<feature type="non-terminal residue" evidence="1">
    <location>
        <position position="99"/>
    </location>
</feature>
<organism evidence="1 2">
    <name type="scientific">Pristionchus fissidentatus</name>
    <dbReference type="NCBI Taxonomy" id="1538716"/>
    <lineage>
        <taxon>Eukaryota</taxon>
        <taxon>Metazoa</taxon>
        <taxon>Ecdysozoa</taxon>
        <taxon>Nematoda</taxon>
        <taxon>Chromadorea</taxon>
        <taxon>Rhabditida</taxon>
        <taxon>Rhabditina</taxon>
        <taxon>Diplogasteromorpha</taxon>
        <taxon>Diplogasteroidea</taxon>
        <taxon>Neodiplogasteridae</taxon>
        <taxon>Pristionchus</taxon>
    </lineage>
</organism>
<protein>
    <submittedName>
        <fullName evidence="1">Uncharacterized protein</fullName>
    </submittedName>
</protein>
<dbReference type="AlphaFoldDB" id="A0AAV5WTD3"/>
<evidence type="ECO:0000313" key="1">
    <source>
        <dbReference type="EMBL" id="GMT33825.1"/>
    </source>
</evidence>
<gene>
    <name evidence="1" type="ORF">PFISCL1PPCAC_25122</name>
</gene>
<dbReference type="EMBL" id="BTSY01000006">
    <property type="protein sequence ID" value="GMT33825.1"/>
    <property type="molecule type" value="Genomic_DNA"/>
</dbReference>